<dbReference type="Gene3D" id="2.30.110.10">
    <property type="entry name" value="Electron Transport, Fmn-binding Protein, Chain A"/>
    <property type="match status" value="1"/>
</dbReference>
<dbReference type="Proteomes" id="UP000187344">
    <property type="component" value="Unassembled WGS sequence"/>
</dbReference>
<dbReference type="EMBL" id="LXYT01000003">
    <property type="protein sequence ID" value="OLY42759.1"/>
    <property type="molecule type" value="Genomic_DNA"/>
</dbReference>
<dbReference type="Pfam" id="PF01613">
    <property type="entry name" value="Flavin_Reduct"/>
    <property type="match status" value="1"/>
</dbReference>
<dbReference type="OrthoDB" id="9789254at2"/>
<dbReference type="EC" id="1.16.8.1" evidence="3"/>
<comment type="caution">
    <text evidence="3">The sequence shown here is derived from an EMBL/GenBank/DDBJ whole genome shotgun (WGS) entry which is preliminary data.</text>
</comment>
<keyword evidence="1 3" id="KW-0560">Oxidoreductase</keyword>
<dbReference type="GO" id="GO:0042602">
    <property type="term" value="F:riboflavin reductase (NADPH) activity"/>
    <property type="evidence" value="ECO:0007669"/>
    <property type="project" value="TreeGrafter"/>
</dbReference>
<keyword evidence="4" id="KW-1185">Reference proteome</keyword>
<protein>
    <submittedName>
        <fullName evidence="3">Cob(II)yrinic acid a,c-diamide reductase</fullName>
        <ecNumber evidence="3">1.16.8.1</ecNumber>
    </submittedName>
</protein>
<name>A0A1R0F732_9HYPH</name>
<evidence type="ECO:0000256" key="1">
    <source>
        <dbReference type="ARBA" id="ARBA00023002"/>
    </source>
</evidence>
<evidence type="ECO:0000313" key="4">
    <source>
        <dbReference type="Proteomes" id="UP000187344"/>
    </source>
</evidence>
<feature type="domain" description="Flavin reductase like" evidence="2">
    <location>
        <begin position="27"/>
        <end position="174"/>
    </location>
</feature>
<dbReference type="InterPro" id="IPR050268">
    <property type="entry name" value="NADH-dep_flavin_reductase"/>
</dbReference>
<organism evidence="3 4">
    <name type="scientific">Bartonella apis</name>
    <dbReference type="NCBI Taxonomy" id="1686310"/>
    <lineage>
        <taxon>Bacteria</taxon>
        <taxon>Pseudomonadati</taxon>
        <taxon>Pseudomonadota</taxon>
        <taxon>Alphaproteobacteria</taxon>
        <taxon>Hyphomicrobiales</taxon>
        <taxon>Bartonellaceae</taxon>
        <taxon>Bartonella</taxon>
    </lineage>
</organism>
<dbReference type="InterPro" id="IPR012349">
    <property type="entry name" value="Split_barrel_FMN-bd"/>
</dbReference>
<dbReference type="InterPro" id="IPR002563">
    <property type="entry name" value="Flavin_Rdtase-like_dom"/>
</dbReference>
<dbReference type="RefSeq" id="WP_075870599.1">
    <property type="nucleotide sequence ID" value="NZ_LXYT01000003.1"/>
</dbReference>
<accession>A0A1R0F732</accession>
<evidence type="ECO:0000313" key="3">
    <source>
        <dbReference type="EMBL" id="OLY42759.1"/>
    </source>
</evidence>
<evidence type="ECO:0000259" key="2">
    <source>
        <dbReference type="SMART" id="SM00903"/>
    </source>
</evidence>
<sequence>MTEHSTHLIPSDKPIVTVSSVEYRDAMSHFAGAVHIVTTDGARNKRGVTISACCSLSDDPPTVLVCLMRQHEENRIFIENEKFCVNTLAGHHKNLSDIFAGRGGLTQPERFSHGKWQMLKTGSPVLSDALVALDCQLVGWHVHATHYVLIGEVVAVKRNPGLDALMYLDRAYRTLPLL</sequence>
<dbReference type="SUPFAM" id="SSF50475">
    <property type="entry name" value="FMN-binding split barrel"/>
    <property type="match status" value="1"/>
</dbReference>
<proteinExistence type="predicted"/>
<dbReference type="PANTHER" id="PTHR30466">
    <property type="entry name" value="FLAVIN REDUCTASE"/>
    <property type="match status" value="1"/>
</dbReference>
<dbReference type="GO" id="GO:0010181">
    <property type="term" value="F:FMN binding"/>
    <property type="evidence" value="ECO:0007669"/>
    <property type="project" value="InterPro"/>
</dbReference>
<dbReference type="PANTHER" id="PTHR30466:SF1">
    <property type="entry name" value="FMN REDUCTASE (NADH) RUTF"/>
    <property type="match status" value="1"/>
</dbReference>
<gene>
    <name evidence="3" type="ORF">PEB0149_001660</name>
</gene>
<dbReference type="SMART" id="SM00903">
    <property type="entry name" value="Flavin_Reduct"/>
    <property type="match status" value="1"/>
</dbReference>
<dbReference type="AlphaFoldDB" id="A0A1R0F732"/>
<dbReference type="GO" id="GO:0006208">
    <property type="term" value="P:pyrimidine nucleobase catabolic process"/>
    <property type="evidence" value="ECO:0007669"/>
    <property type="project" value="TreeGrafter"/>
</dbReference>
<reference evidence="3 4" key="1">
    <citation type="submission" date="2016-12" db="EMBL/GenBank/DDBJ databases">
        <title>Comparative genomics of Bartonella apis.</title>
        <authorList>
            <person name="Engel P."/>
        </authorList>
    </citation>
    <scope>NUCLEOTIDE SEQUENCE [LARGE SCALE GENOMIC DNA]</scope>
    <source>
        <strain evidence="3 4">PEB0149</strain>
    </source>
</reference>